<feature type="transmembrane region" description="Helical" evidence="6">
    <location>
        <begin position="506"/>
        <end position="528"/>
    </location>
</feature>
<sequence>MADQHRHPRRGPPVSYTGHQQEDEQVPTADIIQRVADAMIANTHSYARRYSDSLYQNSQSTPYLARESRTPAQEPADYFMNLGDYSSTRDRSSRQHGGSSRSMEVPRPARGPSRGMDMREHSREPFPTFYAFPPPSDTMSGPRRSEPAIRPHTAYQEREKVDSDRSSYSLAMDLPPRVASWSPTNDPTGPPSALSRSRSDSASPMEFPDDRRNMGYRSLTGTTHTDRPFSHHAPKHHAHALSSDYGNDHVYESVVQDDTISPVNKVGPFGASNATTLLQPQSIQMLSRDEKSVPMSIQYGRYTYIREDAQADWTAAELQRQLSEKPPPEKTKLRTLLHEIAFVFIIAVAQALMLAGVAQALVPASIIGSSFGYDKPADLAWFSAAYALTAGTFVLPAGRLGDLFGHKKIFVIGFFWFAIWSFITGFSQQVNGNGGQGAIYFNICRAFQGIGPAMQVPNGQAMLGRAYEPGPRKALVMSLLGAAAPFGFVVGGTMASVFSELVNWPWAFWCLAAVCVGFGCLSILVLPNSPVEKRSKRESLWVQLDATGILLGVSGLVLFNFAWNQAGLVSWSTPYTYFLLIIALMLLAVFVFAELHAPYPLVPIAAMQSQTNFVLACTAVGWGCFSIWVFYGVQFLEVLRGWSPLITSAALAPAPITGLIASLLVARYMMRVGPHWIMLISMVAFFVGSLLMSTAPVKQIYWGNTFFSILIMPFGMDMSNPAATIILSNSVGKQHQGIAASLVVTVVNYSISTALGFAATIEAHVNDDGKDVLAGFRGAQYFSVGLGVLGCLIALTFALTTIRRQHADADQLRVQVPATEPLSRESESYISSPEDQRE</sequence>
<feature type="region of interest" description="Disordered" evidence="5">
    <location>
        <begin position="818"/>
        <end position="838"/>
    </location>
</feature>
<dbReference type="eggNOG" id="KOG0254">
    <property type="taxonomic scope" value="Eukaryota"/>
</dbReference>
<dbReference type="Gene3D" id="1.20.1250.20">
    <property type="entry name" value="MFS general substrate transporter like domains"/>
    <property type="match status" value="1"/>
</dbReference>
<dbReference type="RefSeq" id="XP_007830299.1">
    <property type="nucleotide sequence ID" value="XM_007832108.1"/>
</dbReference>
<dbReference type="InParanoid" id="W3XJ69"/>
<name>W3XJ69_PESFW</name>
<feature type="region of interest" description="Disordered" evidence="5">
    <location>
        <begin position="1"/>
        <end position="28"/>
    </location>
</feature>
<reference evidence="9" key="1">
    <citation type="journal article" date="2015" name="BMC Genomics">
        <title>Genomic and transcriptomic analysis of the endophytic fungus Pestalotiopsis fici reveals its lifestyle and high potential for synthesis of natural products.</title>
        <authorList>
            <person name="Wang X."/>
            <person name="Zhang X."/>
            <person name="Liu L."/>
            <person name="Xiang M."/>
            <person name="Wang W."/>
            <person name="Sun X."/>
            <person name="Che Y."/>
            <person name="Guo L."/>
            <person name="Liu G."/>
            <person name="Guo L."/>
            <person name="Wang C."/>
            <person name="Yin W.B."/>
            <person name="Stadler M."/>
            <person name="Zhang X."/>
            <person name="Liu X."/>
        </authorList>
    </citation>
    <scope>NUCLEOTIDE SEQUENCE [LARGE SCALE GENOMIC DNA]</scope>
    <source>
        <strain evidence="9">W106-1 / CGMCC3.15140</strain>
    </source>
</reference>
<dbReference type="AlphaFoldDB" id="W3XJ69"/>
<gene>
    <name evidence="8" type="ORF">PFICI_03527</name>
</gene>
<dbReference type="Proteomes" id="UP000030651">
    <property type="component" value="Unassembled WGS sequence"/>
</dbReference>
<evidence type="ECO:0000256" key="2">
    <source>
        <dbReference type="ARBA" id="ARBA00022692"/>
    </source>
</evidence>
<keyword evidence="9" id="KW-1185">Reference proteome</keyword>
<dbReference type="GeneID" id="19268540"/>
<feature type="transmembrane region" description="Helical" evidence="6">
    <location>
        <begin position="781"/>
        <end position="802"/>
    </location>
</feature>
<dbReference type="PANTHER" id="PTHR42718">
    <property type="entry name" value="MAJOR FACILITATOR SUPERFAMILY MULTIDRUG TRANSPORTER MFSC"/>
    <property type="match status" value="1"/>
</dbReference>
<dbReference type="GO" id="GO:0016020">
    <property type="term" value="C:membrane"/>
    <property type="evidence" value="ECO:0007669"/>
    <property type="project" value="UniProtKB-SubCell"/>
</dbReference>
<feature type="transmembrane region" description="Helical" evidence="6">
    <location>
        <begin position="737"/>
        <end position="761"/>
    </location>
</feature>
<evidence type="ECO:0000259" key="7">
    <source>
        <dbReference type="PROSITE" id="PS50850"/>
    </source>
</evidence>
<proteinExistence type="predicted"/>
<feature type="compositionally biased region" description="Basic and acidic residues" evidence="5">
    <location>
        <begin position="143"/>
        <end position="165"/>
    </location>
</feature>
<dbReference type="EMBL" id="KI912110">
    <property type="protein sequence ID" value="ETS85502.1"/>
    <property type="molecule type" value="Genomic_DNA"/>
</dbReference>
<dbReference type="KEGG" id="pfy:PFICI_03527"/>
<feature type="compositionally biased region" description="Low complexity" evidence="5">
    <location>
        <begin position="191"/>
        <end position="204"/>
    </location>
</feature>
<evidence type="ECO:0000256" key="4">
    <source>
        <dbReference type="ARBA" id="ARBA00023136"/>
    </source>
</evidence>
<organism evidence="8 9">
    <name type="scientific">Pestalotiopsis fici (strain W106-1 / CGMCC3.15140)</name>
    <dbReference type="NCBI Taxonomy" id="1229662"/>
    <lineage>
        <taxon>Eukaryota</taxon>
        <taxon>Fungi</taxon>
        <taxon>Dikarya</taxon>
        <taxon>Ascomycota</taxon>
        <taxon>Pezizomycotina</taxon>
        <taxon>Sordariomycetes</taxon>
        <taxon>Xylariomycetidae</taxon>
        <taxon>Amphisphaeriales</taxon>
        <taxon>Sporocadaceae</taxon>
        <taxon>Pestalotiopsis</taxon>
    </lineage>
</organism>
<feature type="transmembrane region" description="Helical" evidence="6">
    <location>
        <begin position="613"/>
        <end position="633"/>
    </location>
</feature>
<feature type="region of interest" description="Disordered" evidence="5">
    <location>
        <begin position="61"/>
        <end position="234"/>
    </location>
</feature>
<protein>
    <recommendedName>
        <fullName evidence="7">Major facilitator superfamily (MFS) profile domain-containing protein</fullName>
    </recommendedName>
</protein>
<evidence type="ECO:0000256" key="5">
    <source>
        <dbReference type="SAM" id="MobiDB-lite"/>
    </source>
</evidence>
<dbReference type="InterPro" id="IPR036259">
    <property type="entry name" value="MFS_trans_sf"/>
</dbReference>
<evidence type="ECO:0000256" key="1">
    <source>
        <dbReference type="ARBA" id="ARBA00004141"/>
    </source>
</evidence>
<dbReference type="HOGENOM" id="CLU_009190_0_0_1"/>
<dbReference type="GO" id="GO:0022857">
    <property type="term" value="F:transmembrane transporter activity"/>
    <property type="evidence" value="ECO:0007669"/>
    <property type="project" value="InterPro"/>
</dbReference>
<feature type="transmembrane region" description="Helical" evidence="6">
    <location>
        <begin position="474"/>
        <end position="494"/>
    </location>
</feature>
<evidence type="ECO:0000256" key="3">
    <source>
        <dbReference type="ARBA" id="ARBA00022989"/>
    </source>
</evidence>
<feature type="transmembrane region" description="Helical" evidence="6">
    <location>
        <begin position="676"/>
        <end position="693"/>
    </location>
</feature>
<dbReference type="OrthoDB" id="2428527at2759"/>
<evidence type="ECO:0000256" key="6">
    <source>
        <dbReference type="SAM" id="Phobius"/>
    </source>
</evidence>
<keyword evidence="3 6" id="KW-1133">Transmembrane helix</keyword>
<dbReference type="CDD" id="cd17476">
    <property type="entry name" value="MFS_Amf1_MDR_like"/>
    <property type="match status" value="1"/>
</dbReference>
<dbReference type="SUPFAM" id="SSF103473">
    <property type="entry name" value="MFS general substrate transporter"/>
    <property type="match status" value="1"/>
</dbReference>
<feature type="transmembrane region" description="Helical" evidence="6">
    <location>
        <begin position="540"/>
        <end position="563"/>
    </location>
</feature>
<dbReference type="PROSITE" id="PS50850">
    <property type="entry name" value="MFS"/>
    <property type="match status" value="1"/>
</dbReference>
<keyword evidence="2 6" id="KW-0812">Transmembrane</keyword>
<dbReference type="InterPro" id="IPR011701">
    <property type="entry name" value="MFS"/>
</dbReference>
<comment type="subcellular location">
    <subcellularLocation>
        <location evidence="1">Membrane</location>
        <topology evidence="1">Multi-pass membrane protein</topology>
    </subcellularLocation>
</comment>
<dbReference type="PANTHER" id="PTHR42718:SF1">
    <property type="entry name" value="LOW AFFINITY AMMONIUM TRANSPORTER"/>
    <property type="match status" value="1"/>
</dbReference>
<feature type="transmembrane region" description="Helical" evidence="6">
    <location>
        <begin position="409"/>
        <end position="426"/>
    </location>
</feature>
<dbReference type="InterPro" id="IPR020846">
    <property type="entry name" value="MFS_dom"/>
</dbReference>
<evidence type="ECO:0000313" key="8">
    <source>
        <dbReference type="EMBL" id="ETS85502.1"/>
    </source>
</evidence>
<keyword evidence="4 6" id="KW-0472">Membrane</keyword>
<feature type="domain" description="Major facilitator superfamily (MFS) profile" evidence="7">
    <location>
        <begin position="342"/>
        <end position="802"/>
    </location>
</feature>
<dbReference type="Pfam" id="PF07690">
    <property type="entry name" value="MFS_1"/>
    <property type="match status" value="1"/>
</dbReference>
<feature type="compositionally biased region" description="Basic residues" evidence="5">
    <location>
        <begin position="1"/>
        <end position="10"/>
    </location>
</feature>
<feature type="transmembrane region" description="Helical" evidence="6">
    <location>
        <begin position="645"/>
        <end position="664"/>
    </location>
</feature>
<dbReference type="Gene3D" id="1.20.1720.10">
    <property type="entry name" value="Multidrug resistance protein D"/>
    <property type="match status" value="1"/>
</dbReference>
<feature type="transmembrane region" description="Helical" evidence="6">
    <location>
        <begin position="575"/>
        <end position="593"/>
    </location>
</feature>
<evidence type="ECO:0000313" key="9">
    <source>
        <dbReference type="Proteomes" id="UP000030651"/>
    </source>
</evidence>
<accession>W3XJ69</accession>
<feature type="transmembrane region" description="Helical" evidence="6">
    <location>
        <begin position="340"/>
        <end position="367"/>
    </location>
</feature>
<feature type="compositionally biased region" description="Polar residues" evidence="5">
    <location>
        <begin position="828"/>
        <end position="838"/>
    </location>
</feature>